<dbReference type="Proteomes" id="UP000023152">
    <property type="component" value="Unassembled WGS sequence"/>
</dbReference>
<dbReference type="PANTHER" id="PTHR43884">
    <property type="entry name" value="ACYL-COA DEHYDROGENASE"/>
    <property type="match status" value="1"/>
</dbReference>
<evidence type="ECO:0000313" key="4">
    <source>
        <dbReference type="Proteomes" id="UP000023152"/>
    </source>
</evidence>
<dbReference type="InterPro" id="IPR006091">
    <property type="entry name" value="Acyl-CoA_Oxase/DH_mid-dom"/>
</dbReference>
<keyword evidence="4" id="KW-1185">Reference proteome</keyword>
<dbReference type="Pfam" id="PF02770">
    <property type="entry name" value="Acyl-CoA_dh_M"/>
    <property type="match status" value="1"/>
</dbReference>
<dbReference type="InterPro" id="IPR037069">
    <property type="entry name" value="AcylCoA_DH/ox_N_sf"/>
</dbReference>
<evidence type="ECO:0000259" key="2">
    <source>
        <dbReference type="Pfam" id="PF02771"/>
    </source>
</evidence>
<proteinExistence type="predicted"/>
<feature type="domain" description="Acyl-CoA dehydrogenase/oxidase N-terminal" evidence="2">
    <location>
        <begin position="25"/>
        <end position="128"/>
    </location>
</feature>
<dbReference type="InterPro" id="IPR009100">
    <property type="entry name" value="AcylCoA_DH/oxidase_NM_dom_sf"/>
</dbReference>
<protein>
    <submittedName>
        <fullName evidence="3">Acyl-CoA dehydrogenase</fullName>
    </submittedName>
</protein>
<evidence type="ECO:0000259" key="1">
    <source>
        <dbReference type="Pfam" id="PF02770"/>
    </source>
</evidence>
<sequence length="180" mass="20384">MAASQSTKGEHGLVCWETYPSPYYTDTHRRFRAHCRAFVEKEVLPHIDKWSQDGDIPKSFYQKCYKSGLYSRCKRAFSQQQQQKKDPFLSIIFNEEFARAGAAGLLSAGWIHGLVVGPVLINGTPEQADLMRDVIKAEKFASLCVSEPGAGSDVKNIQTTARRDGDYYIVNGEKYWSFVF</sequence>
<dbReference type="InterPro" id="IPR046373">
    <property type="entry name" value="Acyl-CoA_Oxase/DH_mid-dom_sf"/>
</dbReference>
<dbReference type="Gene3D" id="2.40.110.10">
    <property type="entry name" value="Butyryl-CoA Dehydrogenase, subunit A, domain 2"/>
    <property type="match status" value="1"/>
</dbReference>
<reference evidence="3 4" key="1">
    <citation type="journal article" date="2013" name="Curr. Biol.">
        <title>The Genome of the Foraminiferan Reticulomyxa filosa.</title>
        <authorList>
            <person name="Glockner G."/>
            <person name="Hulsmann N."/>
            <person name="Schleicher M."/>
            <person name="Noegel A.A."/>
            <person name="Eichinger L."/>
            <person name="Gallinger C."/>
            <person name="Pawlowski J."/>
            <person name="Sierra R."/>
            <person name="Euteneuer U."/>
            <person name="Pillet L."/>
            <person name="Moustafa A."/>
            <person name="Platzer M."/>
            <person name="Groth M."/>
            <person name="Szafranski K."/>
            <person name="Schliwa M."/>
        </authorList>
    </citation>
    <scope>NUCLEOTIDE SEQUENCE [LARGE SCALE GENOMIC DNA]</scope>
</reference>
<dbReference type="OrthoDB" id="10254877at2759"/>
<dbReference type="GO" id="GO:0050660">
    <property type="term" value="F:flavin adenine dinucleotide binding"/>
    <property type="evidence" value="ECO:0007669"/>
    <property type="project" value="InterPro"/>
</dbReference>
<name>X6N8L2_RETFI</name>
<organism evidence="3 4">
    <name type="scientific">Reticulomyxa filosa</name>
    <dbReference type="NCBI Taxonomy" id="46433"/>
    <lineage>
        <taxon>Eukaryota</taxon>
        <taxon>Sar</taxon>
        <taxon>Rhizaria</taxon>
        <taxon>Retaria</taxon>
        <taxon>Foraminifera</taxon>
        <taxon>Monothalamids</taxon>
        <taxon>Reticulomyxidae</taxon>
        <taxon>Reticulomyxa</taxon>
    </lineage>
</organism>
<dbReference type="GO" id="GO:0003995">
    <property type="term" value="F:acyl-CoA dehydrogenase activity"/>
    <property type="evidence" value="ECO:0007669"/>
    <property type="project" value="TreeGrafter"/>
</dbReference>
<dbReference type="EMBL" id="ASPP01010890">
    <property type="protein sequence ID" value="ETO22248.1"/>
    <property type="molecule type" value="Genomic_DNA"/>
</dbReference>
<feature type="domain" description="Acyl-CoA oxidase/dehydrogenase middle" evidence="1">
    <location>
        <begin position="143"/>
        <end position="177"/>
    </location>
</feature>
<gene>
    <name evidence="3" type="ORF">RFI_14951</name>
</gene>
<dbReference type="OMA" id="LSAGWIH"/>
<dbReference type="InterPro" id="IPR013786">
    <property type="entry name" value="AcylCoA_DH/ox_N"/>
</dbReference>
<dbReference type="SUPFAM" id="SSF56645">
    <property type="entry name" value="Acyl-CoA dehydrogenase NM domain-like"/>
    <property type="match status" value="1"/>
</dbReference>
<dbReference type="Gene3D" id="1.10.540.10">
    <property type="entry name" value="Acyl-CoA dehydrogenase/oxidase, N-terminal domain"/>
    <property type="match status" value="1"/>
</dbReference>
<accession>X6N8L2</accession>
<comment type="caution">
    <text evidence="3">The sequence shown here is derived from an EMBL/GenBank/DDBJ whole genome shotgun (WGS) entry which is preliminary data.</text>
</comment>
<dbReference type="Pfam" id="PF02771">
    <property type="entry name" value="Acyl-CoA_dh_N"/>
    <property type="match status" value="1"/>
</dbReference>
<dbReference type="PANTHER" id="PTHR43884:SF12">
    <property type="entry name" value="ISOVALERYL-COA DEHYDROGENASE, MITOCHONDRIAL-RELATED"/>
    <property type="match status" value="1"/>
</dbReference>
<dbReference type="AlphaFoldDB" id="X6N8L2"/>
<evidence type="ECO:0000313" key="3">
    <source>
        <dbReference type="EMBL" id="ETO22248.1"/>
    </source>
</evidence>